<evidence type="ECO:0000256" key="6">
    <source>
        <dbReference type="ARBA" id="ARBA00022777"/>
    </source>
</evidence>
<dbReference type="OrthoDB" id="446411at2"/>
<dbReference type="Proteomes" id="UP000242497">
    <property type="component" value="Unassembled WGS sequence"/>
</dbReference>
<dbReference type="GO" id="GO:0000155">
    <property type="term" value="F:phosphorelay sensor kinase activity"/>
    <property type="evidence" value="ECO:0007669"/>
    <property type="project" value="InterPro"/>
</dbReference>
<proteinExistence type="predicted"/>
<protein>
    <recommendedName>
        <fullName evidence="2">histidine kinase</fullName>
        <ecNumber evidence="2">2.7.13.3</ecNumber>
    </recommendedName>
</protein>
<keyword evidence="6 11" id="KW-0418">Kinase</keyword>
<dbReference type="EMBL" id="FRAE01000086">
    <property type="protein sequence ID" value="SHK52868.1"/>
    <property type="molecule type" value="Genomic_DNA"/>
</dbReference>
<accession>A0A1M6T7X8</accession>
<keyword evidence="4" id="KW-0808">Transferase</keyword>
<evidence type="ECO:0000256" key="8">
    <source>
        <dbReference type="ARBA" id="ARBA00023012"/>
    </source>
</evidence>
<evidence type="ECO:0000313" key="12">
    <source>
        <dbReference type="Proteomes" id="UP000242497"/>
    </source>
</evidence>
<reference evidence="12" key="1">
    <citation type="submission" date="2016-11" db="EMBL/GenBank/DDBJ databases">
        <authorList>
            <person name="Varghese N."/>
            <person name="Submissions S."/>
        </authorList>
    </citation>
    <scope>NUCLEOTIDE SEQUENCE [LARGE SCALE GENOMIC DNA]</scope>
    <source>
        <strain evidence="12">DSM 15518</strain>
    </source>
</reference>
<feature type="domain" description="Histidine kinase" evidence="10">
    <location>
        <begin position="307"/>
        <end position="518"/>
    </location>
</feature>
<gene>
    <name evidence="11" type="ORF">SAMN02744037_02532</name>
</gene>
<dbReference type="SMART" id="SM00387">
    <property type="entry name" value="HATPase_c"/>
    <property type="match status" value="1"/>
</dbReference>
<dbReference type="PANTHER" id="PTHR43065:SF46">
    <property type="entry name" value="C4-DICARBOXYLATE TRANSPORT SENSOR PROTEIN DCTB"/>
    <property type="match status" value="1"/>
</dbReference>
<dbReference type="Pfam" id="PF02518">
    <property type="entry name" value="HATPase_c"/>
    <property type="match status" value="1"/>
</dbReference>
<dbReference type="AlphaFoldDB" id="A0A1M6T7X8"/>
<evidence type="ECO:0000256" key="4">
    <source>
        <dbReference type="ARBA" id="ARBA00022679"/>
    </source>
</evidence>
<dbReference type="InterPro" id="IPR005467">
    <property type="entry name" value="His_kinase_dom"/>
</dbReference>
<dbReference type="Gene3D" id="3.30.565.10">
    <property type="entry name" value="Histidine kinase-like ATPase, C-terminal domain"/>
    <property type="match status" value="1"/>
</dbReference>
<keyword evidence="9" id="KW-0175">Coiled coil</keyword>
<dbReference type="InterPro" id="IPR003594">
    <property type="entry name" value="HATPase_dom"/>
</dbReference>
<evidence type="ECO:0000256" key="2">
    <source>
        <dbReference type="ARBA" id="ARBA00012438"/>
    </source>
</evidence>
<evidence type="ECO:0000256" key="1">
    <source>
        <dbReference type="ARBA" id="ARBA00000085"/>
    </source>
</evidence>
<dbReference type="PROSITE" id="PS50109">
    <property type="entry name" value="HIS_KIN"/>
    <property type="match status" value="1"/>
</dbReference>
<keyword evidence="12" id="KW-1185">Reference proteome</keyword>
<name>A0A1M6T7X8_9FIRM</name>
<keyword evidence="8" id="KW-0902">Two-component regulatory system</keyword>
<keyword evidence="5" id="KW-0547">Nucleotide-binding</keyword>
<dbReference type="PRINTS" id="PR00344">
    <property type="entry name" value="BCTRLSENSOR"/>
</dbReference>
<dbReference type="InterPro" id="IPR036097">
    <property type="entry name" value="HisK_dim/P_sf"/>
</dbReference>
<sequence>MISWGNIGVIGSGKIFALDLMEKYINTSLEKGNLCVFLGNKDLFEKYDINNKDKVVIFEDYNFKYEELEKKSNKICIIATSDWMLENLEELQNRRNEKIRVMNDNRYRVYTFFNIIDFELDVIERCLLLHDKVIFDNQNKRQTINIQEMNNIRFLLKSIQKAKLDNLNLEKNKKNLQILNDSIISLSFENNLDKIIKKTIETVLSITHADYGSITILFNNKKIEKEYSYSNIDMTYSYRIYANTQIVGILTLGYKENSYKGKSDDYVIDVICSSLGDIIYTFKEREEGKILKNSNNKIRYMGELAGGIVHDLNNVFSIIKGYTQLLSINKQAYDIKEYINIIYNGTNEAINKVKNLQDFSRNIKEDKKYICINDIIVKAIETTRPKWENMTHIRGRNINIVLDLNSIHNIFVQESDIREAIVNMILNSVDSMEDGGNIYINSYDEEEDVVVEIIDEGKGIDNEIIDFIFDPFFTTKEKSTGLGLSIVKKNIEANEGKIQVRSVKGKMSKFKIKLPIREENAKCYV</sequence>
<evidence type="ECO:0000256" key="7">
    <source>
        <dbReference type="ARBA" id="ARBA00022840"/>
    </source>
</evidence>
<dbReference type="SUPFAM" id="SSF55874">
    <property type="entry name" value="ATPase domain of HSP90 chaperone/DNA topoisomerase II/histidine kinase"/>
    <property type="match status" value="1"/>
</dbReference>
<feature type="coiled-coil region" evidence="9">
    <location>
        <begin position="152"/>
        <end position="179"/>
    </location>
</feature>
<evidence type="ECO:0000256" key="9">
    <source>
        <dbReference type="SAM" id="Coils"/>
    </source>
</evidence>
<dbReference type="CDD" id="cd00082">
    <property type="entry name" value="HisKA"/>
    <property type="match status" value="1"/>
</dbReference>
<evidence type="ECO:0000313" key="11">
    <source>
        <dbReference type="EMBL" id="SHK52868.1"/>
    </source>
</evidence>
<dbReference type="GO" id="GO:0005524">
    <property type="term" value="F:ATP binding"/>
    <property type="evidence" value="ECO:0007669"/>
    <property type="project" value="UniProtKB-KW"/>
</dbReference>
<dbReference type="STRING" id="1123349.SAMN02744037_02532"/>
<dbReference type="SUPFAM" id="SSF47384">
    <property type="entry name" value="Homodimeric domain of signal transducing histidine kinase"/>
    <property type="match status" value="1"/>
</dbReference>
<evidence type="ECO:0000259" key="10">
    <source>
        <dbReference type="PROSITE" id="PS50109"/>
    </source>
</evidence>
<keyword evidence="3" id="KW-0597">Phosphoprotein</keyword>
<dbReference type="PANTHER" id="PTHR43065">
    <property type="entry name" value="SENSOR HISTIDINE KINASE"/>
    <property type="match status" value="1"/>
</dbReference>
<dbReference type="RefSeq" id="WP_072890584.1">
    <property type="nucleotide sequence ID" value="NZ_FRAE01000086.1"/>
</dbReference>
<dbReference type="InterPro" id="IPR003661">
    <property type="entry name" value="HisK_dim/P_dom"/>
</dbReference>
<comment type="catalytic activity">
    <reaction evidence="1">
        <text>ATP + protein L-histidine = ADP + protein N-phospho-L-histidine.</text>
        <dbReference type="EC" id="2.7.13.3"/>
    </reaction>
</comment>
<evidence type="ECO:0000256" key="3">
    <source>
        <dbReference type="ARBA" id="ARBA00022553"/>
    </source>
</evidence>
<keyword evidence="7" id="KW-0067">ATP-binding</keyword>
<dbReference type="InterPro" id="IPR036890">
    <property type="entry name" value="HATPase_C_sf"/>
</dbReference>
<dbReference type="EC" id="2.7.13.3" evidence="2"/>
<dbReference type="Gene3D" id="1.10.287.130">
    <property type="match status" value="1"/>
</dbReference>
<dbReference type="InterPro" id="IPR004358">
    <property type="entry name" value="Sig_transdc_His_kin-like_C"/>
</dbReference>
<evidence type="ECO:0000256" key="5">
    <source>
        <dbReference type="ARBA" id="ARBA00022741"/>
    </source>
</evidence>
<organism evidence="11 12">
    <name type="scientific">Tepidibacter formicigenes DSM 15518</name>
    <dbReference type="NCBI Taxonomy" id="1123349"/>
    <lineage>
        <taxon>Bacteria</taxon>
        <taxon>Bacillati</taxon>
        <taxon>Bacillota</taxon>
        <taxon>Clostridia</taxon>
        <taxon>Peptostreptococcales</taxon>
        <taxon>Peptostreptococcaceae</taxon>
        <taxon>Tepidibacter</taxon>
    </lineage>
</organism>